<keyword evidence="1" id="KW-0805">Transcription regulation</keyword>
<dbReference type="InterPro" id="IPR008920">
    <property type="entry name" value="TF_FadR/GntR_C"/>
</dbReference>
<keyword evidence="3" id="KW-0804">Transcription</keyword>
<evidence type="ECO:0000313" key="6">
    <source>
        <dbReference type="EMBL" id="MFA3843838.1"/>
    </source>
</evidence>
<gene>
    <name evidence="6" type="ORF">ACEG43_48555</name>
</gene>
<evidence type="ECO:0000256" key="3">
    <source>
        <dbReference type="ARBA" id="ARBA00023163"/>
    </source>
</evidence>
<evidence type="ECO:0000256" key="2">
    <source>
        <dbReference type="ARBA" id="ARBA00023125"/>
    </source>
</evidence>
<feature type="domain" description="GntR C-terminal" evidence="5">
    <location>
        <begin position="64"/>
        <end position="112"/>
    </location>
</feature>
<feature type="region of interest" description="Disordered" evidence="4">
    <location>
        <begin position="123"/>
        <end position="145"/>
    </location>
</feature>
<evidence type="ECO:0000313" key="7">
    <source>
        <dbReference type="Proteomes" id="UP001571476"/>
    </source>
</evidence>
<dbReference type="EMBL" id="JBGOSP010000081">
    <property type="protein sequence ID" value="MFA3843838.1"/>
    <property type="molecule type" value="Genomic_DNA"/>
</dbReference>
<dbReference type="InterPro" id="IPR011711">
    <property type="entry name" value="GntR_C"/>
</dbReference>
<protein>
    <submittedName>
        <fullName evidence="6">FCD domain-containing protein</fullName>
    </submittedName>
</protein>
<reference evidence="6 7" key="1">
    <citation type="submission" date="2024-08" db="EMBL/GenBank/DDBJ databases">
        <title>Genome sequence of Streptomyces aureus CACIA-1.46HGO.</title>
        <authorList>
            <person name="Evangelista-Martinez Z."/>
        </authorList>
    </citation>
    <scope>NUCLEOTIDE SEQUENCE [LARGE SCALE GENOMIC DNA]</scope>
    <source>
        <strain evidence="6 7">CACIA-1.46HGO</strain>
    </source>
</reference>
<dbReference type="Proteomes" id="UP001571476">
    <property type="component" value="Unassembled WGS sequence"/>
</dbReference>
<dbReference type="SUPFAM" id="SSF48008">
    <property type="entry name" value="GntR ligand-binding domain-like"/>
    <property type="match status" value="1"/>
</dbReference>
<evidence type="ECO:0000256" key="1">
    <source>
        <dbReference type="ARBA" id="ARBA00023015"/>
    </source>
</evidence>
<dbReference type="RefSeq" id="WP_372567617.1">
    <property type="nucleotide sequence ID" value="NZ_JBGOSP010000081.1"/>
</dbReference>
<name>A0ABV4T386_9ACTN</name>
<keyword evidence="7" id="KW-1185">Reference proteome</keyword>
<feature type="compositionally biased region" description="Basic and acidic residues" evidence="4">
    <location>
        <begin position="128"/>
        <end position="145"/>
    </location>
</feature>
<dbReference type="Gene3D" id="1.20.120.530">
    <property type="entry name" value="GntR ligand-binding domain-like"/>
    <property type="match status" value="1"/>
</dbReference>
<evidence type="ECO:0000256" key="4">
    <source>
        <dbReference type="SAM" id="MobiDB-lite"/>
    </source>
</evidence>
<organism evidence="6 7">
    <name type="scientific">Streptomyces aureus</name>
    <dbReference type="NCBI Taxonomy" id="193461"/>
    <lineage>
        <taxon>Bacteria</taxon>
        <taxon>Bacillati</taxon>
        <taxon>Actinomycetota</taxon>
        <taxon>Actinomycetes</taxon>
        <taxon>Kitasatosporales</taxon>
        <taxon>Streptomycetaceae</taxon>
        <taxon>Streptomyces</taxon>
    </lineage>
</organism>
<dbReference type="Pfam" id="PF07729">
    <property type="entry name" value="FCD"/>
    <property type="match status" value="1"/>
</dbReference>
<comment type="caution">
    <text evidence="6">The sequence shown here is derived from an EMBL/GenBank/DDBJ whole genome shotgun (WGS) entry which is preliminary data.</text>
</comment>
<sequence>MPDGLTWIGEHSYEARDHSVPGMRGGISLTAARGVEAEDFWTGRRNRTQRCGLRGCVPQVWLVQQQVIVLRSGLTSRTARTETSPADHEATAEAVADGDGDLAGCLMENHLALVESELLQTMHAAQSDSDREQAPGPRNTERTAP</sequence>
<evidence type="ECO:0000259" key="5">
    <source>
        <dbReference type="Pfam" id="PF07729"/>
    </source>
</evidence>
<proteinExistence type="predicted"/>
<keyword evidence="2" id="KW-0238">DNA-binding</keyword>
<accession>A0ABV4T386</accession>